<evidence type="ECO:0000313" key="22">
    <source>
        <dbReference type="EMBL" id="KAJ8443383.1"/>
    </source>
</evidence>
<keyword evidence="11" id="KW-0418">Kinase</keyword>
<keyword evidence="9" id="KW-0677">Repeat</keyword>
<dbReference type="SUPFAM" id="SSF52047">
    <property type="entry name" value="RNI-like"/>
    <property type="match status" value="1"/>
</dbReference>
<keyword evidence="14 19" id="KW-0472">Membrane</keyword>
<dbReference type="Pfam" id="PF23598">
    <property type="entry name" value="LRR_14"/>
    <property type="match status" value="2"/>
</dbReference>
<dbReference type="SUPFAM" id="SSF56112">
    <property type="entry name" value="Protein kinase-like (PK-like)"/>
    <property type="match status" value="1"/>
</dbReference>
<evidence type="ECO:0000256" key="11">
    <source>
        <dbReference type="ARBA" id="ARBA00022777"/>
    </source>
</evidence>
<evidence type="ECO:0000256" key="6">
    <source>
        <dbReference type="ARBA" id="ARBA00022679"/>
    </source>
</evidence>
<protein>
    <recommendedName>
        <fullName evidence="2">non-specific serine/threonine protein kinase</fullName>
        <ecNumber evidence="2">2.7.11.1</ecNumber>
    </recommendedName>
</protein>
<sequence>MTAMKNMRREVSICMMLVFFAISLQVSDGGEINHLLSFKASLKDPTHSLSNWNNSTLLCTWTGISCSLTKTHITHIDLSNKNLSGELSPSLFFLSYIDSIDLSGNTLSGSIPDNVFSSLSLRSLNLSNNNFTGLIPKSIPKLGLALEVLDLSNNMISGSIPENIGLFSNMRYLDLGGNTLVGEIPSSTSNLIGLEYLTLSSNQLSGEIPSGLGKLRKLKWVYLGYNKLSGKIPSDMGMLTSLNHLDLVYNNLIGPIPSSFGNLTNLQYLFLYQNKLTGSIPPSIFSLQNLISLDLSDNSLSGEIPEQVAHLKKLRVLHLFSNNLTGKIPNSLSSLPNLQVLQLWANNLAGEIPRELGKQNNLTILDLSTNSLSGEIPNSLCNSGYLFKLILFSNSLDGEIPSSLGNCNSLKRIRLQNNSLSGGLPKGFTKLKNVYFLDLSGNNLSGKLEDDDGGGFWEMPALQMLNLAKNKFVGNLPDLSRSELLENLDLSQNNFSGMIPKSYGKLSHLMDLKLGRNSISGSIPEELASCNKLVSLNLSHNRLTGPIPRELGQMPVLGQLDLSDNQLTGEIPSNLGAVDSLVEVNISYNHFCGVLPSTGAFLAINPSAVAGNHLCGGDHSTSGLPPCRGQVRSPTATIAMIVGATIALVMVVFIFIFIFTRRMSRRRRFLKVQRVEVEQVIWEVQFFDPRASNLISNIRDMLKHSMTPTKNNNIANVPYVVERLNSFLNLDENLWEEIISQYGRIRHPNIVKLLGACRSGKEGLLIYENIQGKSLSQILHGLSWVSRRRIALGIGRALKFLHYHCIFVGEVSPENVIIDEEDDEARLRMSVVGLCCLGPKSFLSSAYVAPETKEAKEITDRNDVYGFGLILIELLTGRGPTDPELGAHEGIIGWARYCYSDCHLDTWISPEIRDQIKMKNQNEIVEIMNLALQCTATDPTARPCSSDVVKTLESVGRSKSCVSGFEISSR</sequence>
<evidence type="ECO:0000256" key="8">
    <source>
        <dbReference type="ARBA" id="ARBA00022729"/>
    </source>
</evidence>
<keyword evidence="23" id="KW-1185">Reference proteome</keyword>
<dbReference type="SUPFAM" id="SSF52058">
    <property type="entry name" value="L domain-like"/>
    <property type="match status" value="1"/>
</dbReference>
<feature type="signal peptide" evidence="20">
    <location>
        <begin position="1"/>
        <end position="29"/>
    </location>
</feature>
<dbReference type="PANTHER" id="PTHR48053:SF117">
    <property type="entry name" value="PROTEIN KINASE DOMAIN-CONTAINING PROTEIN"/>
    <property type="match status" value="1"/>
</dbReference>
<keyword evidence="16" id="KW-0325">Glycoprotein</keyword>
<dbReference type="InterPro" id="IPR051716">
    <property type="entry name" value="Plant_RL_S/T_kinase"/>
</dbReference>
<comment type="catalytic activity">
    <reaction evidence="17">
        <text>L-threonyl-[protein] + ATP = O-phospho-L-threonyl-[protein] + ADP + H(+)</text>
        <dbReference type="Rhea" id="RHEA:46608"/>
        <dbReference type="Rhea" id="RHEA-COMP:11060"/>
        <dbReference type="Rhea" id="RHEA-COMP:11605"/>
        <dbReference type="ChEBI" id="CHEBI:15378"/>
        <dbReference type="ChEBI" id="CHEBI:30013"/>
        <dbReference type="ChEBI" id="CHEBI:30616"/>
        <dbReference type="ChEBI" id="CHEBI:61977"/>
        <dbReference type="ChEBI" id="CHEBI:456216"/>
        <dbReference type="EC" id="2.7.11.1"/>
    </reaction>
</comment>
<dbReference type="InterPro" id="IPR013210">
    <property type="entry name" value="LRR_N_plant-typ"/>
</dbReference>
<dbReference type="PROSITE" id="PS50011">
    <property type="entry name" value="PROTEIN_KINASE_DOM"/>
    <property type="match status" value="1"/>
</dbReference>
<dbReference type="PRINTS" id="PR00019">
    <property type="entry name" value="LEURICHRPT"/>
</dbReference>
<evidence type="ECO:0000256" key="18">
    <source>
        <dbReference type="ARBA" id="ARBA00048679"/>
    </source>
</evidence>
<dbReference type="Gene3D" id="1.10.510.10">
    <property type="entry name" value="Transferase(Phosphotransferase) domain 1"/>
    <property type="match status" value="1"/>
</dbReference>
<feature type="transmembrane region" description="Helical" evidence="19">
    <location>
        <begin position="636"/>
        <end position="659"/>
    </location>
</feature>
<evidence type="ECO:0000256" key="2">
    <source>
        <dbReference type="ARBA" id="ARBA00012513"/>
    </source>
</evidence>
<keyword evidence="7 19" id="KW-0812">Transmembrane</keyword>
<organism evidence="22 23">
    <name type="scientific">Carnegiea gigantea</name>
    <dbReference type="NCBI Taxonomy" id="171969"/>
    <lineage>
        <taxon>Eukaryota</taxon>
        <taxon>Viridiplantae</taxon>
        <taxon>Streptophyta</taxon>
        <taxon>Embryophyta</taxon>
        <taxon>Tracheophyta</taxon>
        <taxon>Spermatophyta</taxon>
        <taxon>Magnoliopsida</taxon>
        <taxon>eudicotyledons</taxon>
        <taxon>Gunneridae</taxon>
        <taxon>Pentapetalae</taxon>
        <taxon>Caryophyllales</taxon>
        <taxon>Cactineae</taxon>
        <taxon>Cactaceae</taxon>
        <taxon>Cactoideae</taxon>
        <taxon>Echinocereeae</taxon>
        <taxon>Carnegiea</taxon>
    </lineage>
</organism>
<dbReference type="InterPro" id="IPR011009">
    <property type="entry name" value="Kinase-like_dom_sf"/>
</dbReference>
<keyword evidence="8 20" id="KW-0732">Signal</keyword>
<keyword evidence="5" id="KW-0433">Leucine-rich repeat</keyword>
<feature type="domain" description="Protein kinase" evidence="21">
    <location>
        <begin position="684"/>
        <end position="955"/>
    </location>
</feature>
<evidence type="ECO:0000256" key="3">
    <source>
        <dbReference type="ARBA" id="ARBA00022475"/>
    </source>
</evidence>
<dbReference type="InterPro" id="IPR000719">
    <property type="entry name" value="Prot_kinase_dom"/>
</dbReference>
<evidence type="ECO:0000259" key="21">
    <source>
        <dbReference type="PROSITE" id="PS50011"/>
    </source>
</evidence>
<dbReference type="InterPro" id="IPR032675">
    <property type="entry name" value="LRR_dom_sf"/>
</dbReference>
<evidence type="ECO:0000256" key="19">
    <source>
        <dbReference type="SAM" id="Phobius"/>
    </source>
</evidence>
<evidence type="ECO:0000256" key="9">
    <source>
        <dbReference type="ARBA" id="ARBA00022737"/>
    </source>
</evidence>
<evidence type="ECO:0000256" key="10">
    <source>
        <dbReference type="ARBA" id="ARBA00022741"/>
    </source>
</evidence>
<comment type="caution">
    <text evidence="22">The sequence shown here is derived from an EMBL/GenBank/DDBJ whole genome shotgun (WGS) entry which is preliminary data.</text>
</comment>
<keyword evidence="12" id="KW-0067">ATP-binding</keyword>
<feature type="chain" id="PRO_5040152681" description="non-specific serine/threonine protein kinase" evidence="20">
    <location>
        <begin position="30"/>
        <end position="970"/>
    </location>
</feature>
<keyword evidence="6" id="KW-0808">Transferase</keyword>
<dbReference type="PROSITE" id="PS51450">
    <property type="entry name" value="LRR"/>
    <property type="match status" value="1"/>
</dbReference>
<evidence type="ECO:0000256" key="4">
    <source>
        <dbReference type="ARBA" id="ARBA00022527"/>
    </source>
</evidence>
<dbReference type="AlphaFoldDB" id="A0A9Q1QI32"/>
<dbReference type="EC" id="2.7.11.1" evidence="2"/>
<dbReference type="EMBL" id="JAKOGI010000120">
    <property type="protein sequence ID" value="KAJ8443383.1"/>
    <property type="molecule type" value="Genomic_DNA"/>
</dbReference>
<dbReference type="InterPro" id="IPR055414">
    <property type="entry name" value="LRR_R13L4/SHOC2-like"/>
</dbReference>
<dbReference type="Pfam" id="PF08263">
    <property type="entry name" value="LRRNT_2"/>
    <property type="match status" value="1"/>
</dbReference>
<proteinExistence type="predicted"/>
<dbReference type="Gene3D" id="3.80.10.10">
    <property type="entry name" value="Ribonuclease Inhibitor"/>
    <property type="match status" value="4"/>
</dbReference>
<evidence type="ECO:0000256" key="7">
    <source>
        <dbReference type="ARBA" id="ARBA00022692"/>
    </source>
</evidence>
<evidence type="ECO:0000256" key="13">
    <source>
        <dbReference type="ARBA" id="ARBA00022989"/>
    </source>
</evidence>
<dbReference type="FunFam" id="3.80.10.10:FF:000470">
    <property type="entry name" value="LRR receptor-like serine/threonine-protein kinase RPK2"/>
    <property type="match status" value="1"/>
</dbReference>
<keyword evidence="10" id="KW-0547">Nucleotide-binding</keyword>
<dbReference type="Pfam" id="PF13855">
    <property type="entry name" value="LRR_8"/>
    <property type="match status" value="1"/>
</dbReference>
<evidence type="ECO:0000256" key="17">
    <source>
        <dbReference type="ARBA" id="ARBA00047899"/>
    </source>
</evidence>
<dbReference type="FunFam" id="3.80.10.10:FF:000726">
    <property type="entry name" value="Probably inactive leucine-rich repeat receptor-like protein kinase"/>
    <property type="match status" value="1"/>
</dbReference>
<dbReference type="Proteomes" id="UP001153076">
    <property type="component" value="Unassembled WGS sequence"/>
</dbReference>
<evidence type="ECO:0000256" key="15">
    <source>
        <dbReference type="ARBA" id="ARBA00023170"/>
    </source>
</evidence>
<dbReference type="Pfam" id="PF00069">
    <property type="entry name" value="Pkinase"/>
    <property type="match status" value="1"/>
</dbReference>
<gene>
    <name evidence="22" type="ORF">Cgig2_018816</name>
</gene>
<dbReference type="FunFam" id="3.80.10.10:FF:000383">
    <property type="entry name" value="Leucine-rich repeat receptor protein kinase EMS1"/>
    <property type="match status" value="1"/>
</dbReference>
<evidence type="ECO:0000313" key="23">
    <source>
        <dbReference type="Proteomes" id="UP001153076"/>
    </source>
</evidence>
<name>A0A9Q1QI32_9CARY</name>
<keyword evidence="3" id="KW-1003">Cell membrane</keyword>
<keyword evidence="4" id="KW-0723">Serine/threonine-protein kinase</keyword>
<dbReference type="Pfam" id="PF00560">
    <property type="entry name" value="LRR_1"/>
    <property type="match status" value="1"/>
</dbReference>
<evidence type="ECO:0000256" key="14">
    <source>
        <dbReference type="ARBA" id="ARBA00023136"/>
    </source>
</evidence>
<accession>A0A9Q1QI32</accession>
<dbReference type="PANTHER" id="PTHR48053">
    <property type="entry name" value="LEUCINE RICH REPEAT FAMILY PROTEIN, EXPRESSED"/>
    <property type="match status" value="1"/>
</dbReference>
<comment type="catalytic activity">
    <reaction evidence="18">
        <text>L-seryl-[protein] + ATP = O-phospho-L-seryl-[protein] + ADP + H(+)</text>
        <dbReference type="Rhea" id="RHEA:17989"/>
        <dbReference type="Rhea" id="RHEA-COMP:9863"/>
        <dbReference type="Rhea" id="RHEA-COMP:11604"/>
        <dbReference type="ChEBI" id="CHEBI:15378"/>
        <dbReference type="ChEBI" id="CHEBI:29999"/>
        <dbReference type="ChEBI" id="CHEBI:30616"/>
        <dbReference type="ChEBI" id="CHEBI:83421"/>
        <dbReference type="ChEBI" id="CHEBI:456216"/>
        <dbReference type="EC" id="2.7.11.1"/>
    </reaction>
</comment>
<evidence type="ECO:0000256" key="12">
    <source>
        <dbReference type="ARBA" id="ARBA00022840"/>
    </source>
</evidence>
<dbReference type="FunFam" id="3.80.10.10:FF:000129">
    <property type="entry name" value="Leucine-rich repeat receptor-like kinase"/>
    <property type="match status" value="1"/>
</dbReference>
<evidence type="ECO:0000256" key="20">
    <source>
        <dbReference type="SAM" id="SignalP"/>
    </source>
</evidence>
<reference evidence="22" key="1">
    <citation type="submission" date="2022-04" db="EMBL/GenBank/DDBJ databases">
        <title>Carnegiea gigantea Genome sequencing and assembly v2.</title>
        <authorList>
            <person name="Copetti D."/>
            <person name="Sanderson M.J."/>
            <person name="Burquez A."/>
            <person name="Wojciechowski M.F."/>
        </authorList>
    </citation>
    <scope>NUCLEOTIDE SEQUENCE</scope>
    <source>
        <strain evidence="22">SGP5-SGP5p</strain>
        <tissue evidence="22">Aerial part</tissue>
    </source>
</reference>
<dbReference type="GO" id="GO:0004674">
    <property type="term" value="F:protein serine/threonine kinase activity"/>
    <property type="evidence" value="ECO:0007669"/>
    <property type="project" value="UniProtKB-KW"/>
</dbReference>
<dbReference type="GO" id="GO:0005886">
    <property type="term" value="C:plasma membrane"/>
    <property type="evidence" value="ECO:0007669"/>
    <property type="project" value="UniProtKB-SubCell"/>
</dbReference>
<keyword evidence="15" id="KW-0675">Receptor</keyword>
<keyword evidence="13 19" id="KW-1133">Transmembrane helix</keyword>
<dbReference type="OrthoDB" id="676979at2759"/>
<evidence type="ECO:0000256" key="16">
    <source>
        <dbReference type="ARBA" id="ARBA00023180"/>
    </source>
</evidence>
<dbReference type="GO" id="GO:0051606">
    <property type="term" value="P:detection of stimulus"/>
    <property type="evidence" value="ECO:0007669"/>
    <property type="project" value="UniProtKB-ARBA"/>
</dbReference>
<evidence type="ECO:0000256" key="5">
    <source>
        <dbReference type="ARBA" id="ARBA00022614"/>
    </source>
</evidence>
<dbReference type="GO" id="GO:0005524">
    <property type="term" value="F:ATP binding"/>
    <property type="evidence" value="ECO:0007669"/>
    <property type="project" value="UniProtKB-KW"/>
</dbReference>
<comment type="subcellular location">
    <subcellularLocation>
        <location evidence="1">Cell membrane</location>
        <topology evidence="1">Single-pass type I membrane protein</topology>
    </subcellularLocation>
</comment>
<dbReference type="InterPro" id="IPR001611">
    <property type="entry name" value="Leu-rich_rpt"/>
</dbReference>
<dbReference type="Gene3D" id="3.30.200.20">
    <property type="entry name" value="Phosphorylase Kinase, domain 1"/>
    <property type="match status" value="1"/>
</dbReference>
<evidence type="ECO:0000256" key="1">
    <source>
        <dbReference type="ARBA" id="ARBA00004251"/>
    </source>
</evidence>
<dbReference type="SMART" id="SM00369">
    <property type="entry name" value="LRR_TYP"/>
    <property type="match status" value="11"/>
</dbReference>
<dbReference type="InterPro" id="IPR003591">
    <property type="entry name" value="Leu-rich_rpt_typical-subtyp"/>
</dbReference>